<dbReference type="PROSITE" id="PS00640">
    <property type="entry name" value="THIOL_PROTEASE_ASN"/>
    <property type="match status" value="1"/>
</dbReference>
<name>A0ABY7EG19_MYAAR</name>
<sequence>MPLSLSPNTQEEDKCKYNKKLEKAEVTGYVDVDSGDEDKLREAVATQGPISIAIDASHPSFQSYAGGIYDEPECSSTQLDHGVLVVGYGNDAQEYWLVKNSWGTSWGDEGYVKMIQLRSLSWDTTSNSKPMSYL</sequence>
<keyword evidence="5" id="KW-1185">Reference proteome</keyword>
<dbReference type="InterPro" id="IPR038765">
    <property type="entry name" value="Papain-like_cys_pep_sf"/>
</dbReference>
<comment type="similarity">
    <text evidence="1">Belongs to the peptidase C1 family.</text>
</comment>
<dbReference type="PANTHER" id="PTHR12411">
    <property type="entry name" value="CYSTEINE PROTEASE FAMILY C1-RELATED"/>
    <property type="match status" value="1"/>
</dbReference>
<dbReference type="InterPro" id="IPR025661">
    <property type="entry name" value="Pept_asp_AS"/>
</dbReference>
<organism evidence="4 5">
    <name type="scientific">Mya arenaria</name>
    <name type="common">Soft-shell clam</name>
    <dbReference type="NCBI Taxonomy" id="6604"/>
    <lineage>
        <taxon>Eukaryota</taxon>
        <taxon>Metazoa</taxon>
        <taxon>Spiralia</taxon>
        <taxon>Lophotrochozoa</taxon>
        <taxon>Mollusca</taxon>
        <taxon>Bivalvia</taxon>
        <taxon>Autobranchia</taxon>
        <taxon>Heteroconchia</taxon>
        <taxon>Euheterodonta</taxon>
        <taxon>Imparidentia</taxon>
        <taxon>Neoheterodontei</taxon>
        <taxon>Myida</taxon>
        <taxon>Myoidea</taxon>
        <taxon>Myidae</taxon>
        <taxon>Mya</taxon>
    </lineage>
</organism>
<dbReference type="EMBL" id="CP111017">
    <property type="protein sequence ID" value="WAR08968.1"/>
    <property type="molecule type" value="Genomic_DNA"/>
</dbReference>
<keyword evidence="2" id="KW-1015">Disulfide bond</keyword>
<dbReference type="SMART" id="SM00645">
    <property type="entry name" value="Pept_C1"/>
    <property type="match status" value="1"/>
</dbReference>
<dbReference type="InterPro" id="IPR039417">
    <property type="entry name" value="Peptidase_C1A_papain-like"/>
</dbReference>
<dbReference type="Pfam" id="PF00112">
    <property type="entry name" value="Peptidase_C1"/>
    <property type="match status" value="1"/>
</dbReference>
<reference evidence="4" key="1">
    <citation type="submission" date="2022-11" db="EMBL/GenBank/DDBJ databases">
        <title>Centuries of genome instability and evolution in soft-shell clam transmissible cancer (bioRxiv).</title>
        <authorList>
            <person name="Hart S.F.M."/>
            <person name="Yonemitsu M.A."/>
            <person name="Giersch R.M."/>
            <person name="Beal B.F."/>
            <person name="Arriagada G."/>
            <person name="Davis B.W."/>
            <person name="Ostrander E.A."/>
            <person name="Goff S.P."/>
            <person name="Metzger M.J."/>
        </authorList>
    </citation>
    <scope>NUCLEOTIDE SEQUENCE</scope>
    <source>
        <strain evidence="4">MELC-2E11</strain>
        <tissue evidence="4">Siphon/mantle</tissue>
    </source>
</reference>
<dbReference type="InterPro" id="IPR000668">
    <property type="entry name" value="Peptidase_C1A_C"/>
</dbReference>
<gene>
    <name evidence="4" type="ORF">MAR_018926</name>
</gene>
<dbReference type="CDD" id="cd02248">
    <property type="entry name" value="Peptidase_C1A"/>
    <property type="match status" value="1"/>
</dbReference>
<dbReference type="Proteomes" id="UP001164746">
    <property type="component" value="Chromosome 6"/>
</dbReference>
<protein>
    <submittedName>
        <fullName evidence="4">CATL-like protein</fullName>
    </submittedName>
</protein>
<evidence type="ECO:0000256" key="2">
    <source>
        <dbReference type="ARBA" id="ARBA00023157"/>
    </source>
</evidence>
<proteinExistence type="inferred from homology"/>
<accession>A0ABY7EG19</accession>
<dbReference type="Gene3D" id="3.90.70.10">
    <property type="entry name" value="Cysteine proteinases"/>
    <property type="match status" value="1"/>
</dbReference>
<evidence type="ECO:0000313" key="5">
    <source>
        <dbReference type="Proteomes" id="UP001164746"/>
    </source>
</evidence>
<dbReference type="InterPro" id="IPR025660">
    <property type="entry name" value="Pept_his_AS"/>
</dbReference>
<evidence type="ECO:0000256" key="1">
    <source>
        <dbReference type="ARBA" id="ARBA00008455"/>
    </source>
</evidence>
<dbReference type="PROSITE" id="PS00639">
    <property type="entry name" value="THIOL_PROTEASE_HIS"/>
    <property type="match status" value="1"/>
</dbReference>
<evidence type="ECO:0000259" key="3">
    <source>
        <dbReference type="SMART" id="SM00645"/>
    </source>
</evidence>
<dbReference type="InterPro" id="IPR013128">
    <property type="entry name" value="Peptidase_C1A"/>
</dbReference>
<dbReference type="SUPFAM" id="SSF54001">
    <property type="entry name" value="Cysteine proteinases"/>
    <property type="match status" value="1"/>
</dbReference>
<evidence type="ECO:0000313" key="4">
    <source>
        <dbReference type="EMBL" id="WAR08968.1"/>
    </source>
</evidence>
<feature type="domain" description="Peptidase C1A papain C-terminal" evidence="3">
    <location>
        <begin position="1"/>
        <end position="131"/>
    </location>
</feature>